<evidence type="ECO:0000313" key="3">
    <source>
        <dbReference type="EMBL" id="AFK06884.1"/>
    </source>
</evidence>
<dbReference type="InterPro" id="IPR002525">
    <property type="entry name" value="Transp_IS110-like_N"/>
</dbReference>
<dbReference type="Pfam" id="PF01548">
    <property type="entry name" value="DEDD_Tnp_IS110"/>
    <property type="match status" value="1"/>
</dbReference>
<dbReference type="KEGG" id="mpg:Theba_1204"/>
<feature type="domain" description="Transposase IS116/IS110/IS902 C-terminal" evidence="2">
    <location>
        <begin position="259"/>
        <end position="342"/>
    </location>
</feature>
<protein>
    <submittedName>
        <fullName evidence="4">Transposase IS116/IS110/IS902 family</fullName>
    </submittedName>
</protein>
<accession>I2F4P8</accession>
<dbReference type="PANTHER" id="PTHR33055:SF3">
    <property type="entry name" value="PUTATIVE TRANSPOSASE FOR IS117-RELATED"/>
    <property type="match status" value="1"/>
</dbReference>
<dbReference type="Proteomes" id="UP000002881">
    <property type="component" value="Chromosome"/>
</dbReference>
<dbReference type="eggNOG" id="COG3547">
    <property type="taxonomic scope" value="Bacteria"/>
</dbReference>
<dbReference type="GO" id="GO:0004803">
    <property type="term" value="F:transposase activity"/>
    <property type="evidence" value="ECO:0007669"/>
    <property type="project" value="InterPro"/>
</dbReference>
<dbReference type="EMBL" id="CP003532">
    <property type="protein sequence ID" value="AFK06884.1"/>
    <property type="molecule type" value="Genomic_DNA"/>
</dbReference>
<evidence type="ECO:0000313" key="4">
    <source>
        <dbReference type="EMBL" id="AFK06901.1"/>
    </source>
</evidence>
<dbReference type="InterPro" id="IPR003346">
    <property type="entry name" value="Transposase_20"/>
</dbReference>
<dbReference type="Pfam" id="PF02371">
    <property type="entry name" value="Transposase_20"/>
    <property type="match status" value="1"/>
</dbReference>
<name>I2F4P8_9BACT</name>
<proteinExistence type="predicted"/>
<gene>
    <name evidence="3" type="ORF">Theba_1186</name>
    <name evidence="4" type="ORF">Theba_1204</name>
</gene>
<dbReference type="GeneID" id="87107014"/>
<evidence type="ECO:0000259" key="2">
    <source>
        <dbReference type="Pfam" id="PF02371"/>
    </source>
</evidence>
<organism evidence="4 5">
    <name type="scientific">Mesotoga prima MesG1.Ag.4.2</name>
    <dbReference type="NCBI Taxonomy" id="660470"/>
    <lineage>
        <taxon>Bacteria</taxon>
        <taxon>Thermotogati</taxon>
        <taxon>Thermotogota</taxon>
        <taxon>Thermotogae</taxon>
        <taxon>Kosmotogales</taxon>
        <taxon>Kosmotogaceae</taxon>
        <taxon>Mesotoga</taxon>
    </lineage>
</organism>
<dbReference type="GO" id="GO:0006313">
    <property type="term" value="P:DNA transposition"/>
    <property type="evidence" value="ECO:0007669"/>
    <property type="project" value="InterPro"/>
</dbReference>
<dbReference type="AlphaFoldDB" id="I2F4P8"/>
<reference evidence="4 5" key="1">
    <citation type="journal article" date="2012" name="Genome Biol. Evol.">
        <title>Genome Sequence of the Mesophilic Thermotogales Bacterium Mesotoga prima MesG1.Ag.4.2 Reveals the Largest Thermotogales Genome To Date.</title>
        <authorList>
            <person name="Zhaxybayeva O."/>
            <person name="Swithers K.S."/>
            <person name="Foght J."/>
            <person name="Green A.G."/>
            <person name="Bruce D."/>
            <person name="Detter C."/>
            <person name="Han S."/>
            <person name="Teshima H."/>
            <person name="Han J."/>
            <person name="Woyke T."/>
            <person name="Pitluck S."/>
            <person name="Nolan M."/>
            <person name="Ivanova N."/>
            <person name="Pati A."/>
            <person name="Land M.L."/>
            <person name="Dlutek M."/>
            <person name="Doolittle W.F."/>
            <person name="Noll K.M."/>
            <person name="Nesbo C.L."/>
        </authorList>
    </citation>
    <scope>NUCLEOTIDE SEQUENCE [LARGE SCALE GENOMIC DNA]</scope>
    <source>
        <strain evidence="4">MesG1.Ag.4.2</strain>
        <strain evidence="5">mesG1.Ag.4.2</strain>
    </source>
</reference>
<feature type="domain" description="Transposase IS110-like N-terminal" evidence="1">
    <location>
        <begin position="9"/>
        <end position="153"/>
    </location>
</feature>
<dbReference type="HOGENOM" id="CLU_674068_0_0_0"/>
<dbReference type="InterPro" id="IPR047650">
    <property type="entry name" value="Transpos_IS110"/>
</dbReference>
<dbReference type="PANTHER" id="PTHR33055">
    <property type="entry name" value="TRANSPOSASE FOR INSERTION SEQUENCE ELEMENT IS1111A"/>
    <property type="match status" value="1"/>
</dbReference>
<dbReference type="RefSeq" id="WP_014730872.1">
    <property type="nucleotide sequence ID" value="NC_017934.1"/>
</dbReference>
<keyword evidence="5" id="KW-1185">Reference proteome</keyword>
<evidence type="ECO:0000259" key="1">
    <source>
        <dbReference type="Pfam" id="PF01548"/>
    </source>
</evidence>
<dbReference type="KEGG" id="mpg:Theba_1186"/>
<dbReference type="GO" id="GO:0003677">
    <property type="term" value="F:DNA binding"/>
    <property type="evidence" value="ECO:0007669"/>
    <property type="project" value="InterPro"/>
</dbReference>
<sequence>MKEQSGMIVGIDWSADSHTCYDLKADKSFKIPDSVKGYERLLNDYPEAVFVIEEANNRIGDYLLTNKREVYVLPPCRSKEARKYHFSSGAKSDSLDAKAIALTFKEHPSYCLKARYSGVGAKITKLVTMYSIVSKIHSQQCNRLYSVLLRYFPEYLHIMDKQYRSNTSLRILSICPTITEFKKVSNEELRKILNKENYRMTSILRKKLDRIRSEGISWGDTSCEGNLIMFLANQILTLREEQERLRGEMGETLENSPYRIILSIPGVKAVIGSYIVKAYLTHDFRSYQEMQKYAGTIPFLFQSGRKSIMLMRKKCDKDLRNMIHIAAFASLKTCGWARNYYKRKRKEGKTYGHALRALGNIILKIAFSMLSKMKEYNETLFLNAKGINTTQQNNTIIPEAFTNPEYSQDAHPSLAATKDVVENLNVT</sequence>
<evidence type="ECO:0000313" key="5">
    <source>
        <dbReference type="Proteomes" id="UP000002881"/>
    </source>
</evidence>
<dbReference type="EMBL" id="CP003532">
    <property type="protein sequence ID" value="AFK06901.1"/>
    <property type="molecule type" value="Genomic_DNA"/>
</dbReference>